<name>E0XS15_9DELT</name>
<evidence type="ECO:0000313" key="2">
    <source>
        <dbReference type="EMBL" id="ADI17206.1"/>
    </source>
</evidence>
<accession>E0XS15</accession>
<dbReference type="AlphaFoldDB" id="E0XS15"/>
<proteinExistence type="predicted"/>
<organism evidence="2">
    <name type="scientific">uncultured delta proteobacterium HF0070_10I02</name>
    <dbReference type="NCBI Taxonomy" id="710824"/>
    <lineage>
        <taxon>Bacteria</taxon>
        <taxon>Deltaproteobacteria</taxon>
        <taxon>environmental samples</taxon>
    </lineage>
</organism>
<dbReference type="EMBL" id="GU474857">
    <property type="protein sequence ID" value="ADI17206.1"/>
    <property type="molecule type" value="Genomic_DNA"/>
</dbReference>
<evidence type="ECO:0000256" key="1">
    <source>
        <dbReference type="SAM" id="MobiDB-lite"/>
    </source>
</evidence>
<reference evidence="2" key="1">
    <citation type="journal article" date="2011" name="Environ. Microbiol.">
        <title>Time-series analyses of Monterey Bay coastal microbial picoplankton using a 'genome proxy' microarray.</title>
        <authorList>
            <person name="Rich V.I."/>
            <person name="Pham V.D."/>
            <person name="Eppley J."/>
            <person name="Shi Y."/>
            <person name="DeLong E.F."/>
        </authorList>
    </citation>
    <scope>NUCLEOTIDE SEQUENCE</scope>
</reference>
<sequence length="73" mass="7975">MKDVGACDKLGLAGKQVFDPEISEWGNPILVMRDDRKGPTRGTETSKYPQERTSIETPLVVASERGIAQTSLV</sequence>
<feature type="region of interest" description="Disordered" evidence="1">
    <location>
        <begin position="32"/>
        <end position="55"/>
    </location>
</feature>
<protein>
    <submittedName>
        <fullName evidence="2">Uncharacterized protein</fullName>
    </submittedName>
</protein>